<dbReference type="AlphaFoldDB" id="Q5AZK2"/>
<organism evidence="3 4">
    <name type="scientific">Emericella nidulans (strain FGSC A4 / ATCC 38163 / CBS 112.46 / NRRL 194 / M139)</name>
    <name type="common">Aspergillus nidulans</name>
    <dbReference type="NCBI Taxonomy" id="227321"/>
    <lineage>
        <taxon>Eukaryota</taxon>
        <taxon>Fungi</taxon>
        <taxon>Dikarya</taxon>
        <taxon>Ascomycota</taxon>
        <taxon>Pezizomycotina</taxon>
        <taxon>Eurotiomycetes</taxon>
        <taxon>Eurotiomycetidae</taxon>
        <taxon>Eurotiales</taxon>
        <taxon>Aspergillaceae</taxon>
        <taxon>Aspergillus</taxon>
        <taxon>Aspergillus subgen. Nidulantes</taxon>
    </lineage>
</organism>
<keyword evidence="1" id="KW-0175">Coiled coil</keyword>
<dbReference type="OMA" id="IFATADP"/>
<proteinExistence type="predicted"/>
<dbReference type="CDD" id="cd14724">
    <property type="entry name" value="ZIP_Gal4-like_1"/>
    <property type="match status" value="1"/>
</dbReference>
<dbReference type="EMBL" id="BN001301">
    <property type="protein sequence ID" value="CBF69797.1"/>
    <property type="molecule type" value="Genomic_DNA"/>
</dbReference>
<feature type="compositionally biased region" description="Low complexity" evidence="2">
    <location>
        <begin position="73"/>
        <end position="83"/>
    </location>
</feature>
<reference evidence="4" key="2">
    <citation type="journal article" date="2009" name="Fungal Genet. Biol.">
        <title>The 2008 update of the Aspergillus nidulans genome annotation: a community effort.</title>
        <authorList>
            <person name="Wortman J.R."/>
            <person name="Gilsenan J.M."/>
            <person name="Joardar V."/>
            <person name="Deegan J."/>
            <person name="Clutterbuck J."/>
            <person name="Andersen M.R."/>
            <person name="Archer D."/>
            <person name="Bencina M."/>
            <person name="Braus G."/>
            <person name="Coutinho P."/>
            <person name="von Dohren H."/>
            <person name="Doonan J."/>
            <person name="Driessen A.J."/>
            <person name="Durek P."/>
            <person name="Espeso E."/>
            <person name="Fekete E."/>
            <person name="Flipphi M."/>
            <person name="Estrada C.G."/>
            <person name="Geysens S."/>
            <person name="Goldman G."/>
            <person name="de Groot P.W."/>
            <person name="Hansen K."/>
            <person name="Harris S.D."/>
            <person name="Heinekamp T."/>
            <person name="Helmstaedt K."/>
            <person name="Henrissat B."/>
            <person name="Hofmann G."/>
            <person name="Homan T."/>
            <person name="Horio T."/>
            <person name="Horiuchi H."/>
            <person name="James S."/>
            <person name="Jones M."/>
            <person name="Karaffa L."/>
            <person name="Karanyi Z."/>
            <person name="Kato M."/>
            <person name="Keller N."/>
            <person name="Kelly D.E."/>
            <person name="Kiel J.A."/>
            <person name="Kim J.M."/>
            <person name="van der Klei I.J."/>
            <person name="Klis F.M."/>
            <person name="Kovalchuk A."/>
            <person name="Krasevec N."/>
            <person name="Kubicek C.P."/>
            <person name="Liu B."/>
            <person name="Maccabe A."/>
            <person name="Meyer V."/>
            <person name="Mirabito P."/>
            <person name="Miskei M."/>
            <person name="Mos M."/>
            <person name="Mullins J."/>
            <person name="Nelson D.R."/>
            <person name="Nielsen J."/>
            <person name="Oakley B.R."/>
            <person name="Osmani S.A."/>
            <person name="Pakula T."/>
            <person name="Paszewski A."/>
            <person name="Paulsen I."/>
            <person name="Pilsyk S."/>
            <person name="Pocsi I."/>
            <person name="Punt P.J."/>
            <person name="Ram A.F."/>
            <person name="Ren Q."/>
            <person name="Robellet X."/>
            <person name="Robson G."/>
            <person name="Seiboth B."/>
            <person name="van Solingen P."/>
            <person name="Specht T."/>
            <person name="Sun J."/>
            <person name="Taheri-Talesh N."/>
            <person name="Takeshita N."/>
            <person name="Ussery D."/>
            <person name="vanKuyk P.A."/>
            <person name="Visser H."/>
            <person name="van de Vondervoort P.J."/>
            <person name="de Vries R.P."/>
            <person name="Walton J."/>
            <person name="Xiang X."/>
            <person name="Xiong Y."/>
            <person name="Zeng A.P."/>
            <person name="Brandt B.W."/>
            <person name="Cornell M.J."/>
            <person name="van den Hondel C.A."/>
            <person name="Visser J."/>
            <person name="Oliver S.G."/>
            <person name="Turner G."/>
        </authorList>
    </citation>
    <scope>GENOME REANNOTATION</scope>
    <source>
        <strain evidence="4">FGSC A4 / ATCC 38163 / CBS 112.46 / NRRL 194 / M139</strain>
    </source>
</reference>
<feature type="compositionally biased region" description="Low complexity" evidence="2">
    <location>
        <begin position="33"/>
        <end position="52"/>
    </location>
</feature>
<evidence type="ECO:0000313" key="3">
    <source>
        <dbReference type="EMBL" id="CBF69797.1"/>
    </source>
</evidence>
<evidence type="ECO:0000256" key="2">
    <source>
        <dbReference type="SAM" id="MobiDB-lite"/>
    </source>
</evidence>
<feature type="region of interest" description="Disordered" evidence="2">
    <location>
        <begin position="193"/>
        <end position="262"/>
    </location>
</feature>
<reference evidence="4" key="1">
    <citation type="journal article" date="2005" name="Nature">
        <title>Sequencing of Aspergillus nidulans and comparative analysis with A. fumigatus and A. oryzae.</title>
        <authorList>
            <person name="Galagan J.E."/>
            <person name="Calvo S.E."/>
            <person name="Cuomo C."/>
            <person name="Ma L.J."/>
            <person name="Wortman J.R."/>
            <person name="Batzoglou S."/>
            <person name="Lee S.I."/>
            <person name="Basturkmen M."/>
            <person name="Spevak C.C."/>
            <person name="Clutterbuck J."/>
            <person name="Kapitonov V."/>
            <person name="Jurka J."/>
            <person name="Scazzocchio C."/>
            <person name="Farman M."/>
            <person name="Butler J."/>
            <person name="Purcell S."/>
            <person name="Harris S."/>
            <person name="Braus G.H."/>
            <person name="Draht O."/>
            <person name="Busch S."/>
            <person name="D'Enfert C."/>
            <person name="Bouchier C."/>
            <person name="Goldman G.H."/>
            <person name="Bell-Pedersen D."/>
            <person name="Griffiths-Jones S."/>
            <person name="Doonan J.H."/>
            <person name="Yu J."/>
            <person name="Vienken K."/>
            <person name="Pain A."/>
            <person name="Freitag M."/>
            <person name="Selker E.U."/>
            <person name="Archer D.B."/>
            <person name="Penalva M.A."/>
            <person name="Oakley B.R."/>
            <person name="Momany M."/>
            <person name="Tanaka T."/>
            <person name="Kumagai T."/>
            <person name="Asai K."/>
            <person name="Machida M."/>
            <person name="Nierman W.C."/>
            <person name="Denning D.W."/>
            <person name="Caddick M."/>
            <person name="Hynes M."/>
            <person name="Paoletti M."/>
            <person name="Fischer R."/>
            <person name="Miller B."/>
            <person name="Dyer P."/>
            <person name="Sachs M.S."/>
            <person name="Osmani S.A."/>
            <person name="Birren B.W."/>
        </authorList>
    </citation>
    <scope>NUCLEOTIDE SEQUENCE [LARGE SCALE GENOMIC DNA]</scope>
    <source>
        <strain evidence="4">FGSC A4 / ATCC 38163 / CBS 112.46 / NRRL 194 / M139</strain>
    </source>
</reference>
<feature type="compositionally biased region" description="Low complexity" evidence="2">
    <location>
        <begin position="212"/>
        <end position="229"/>
    </location>
</feature>
<name>Q5AZK2_EMENI</name>
<gene>
    <name evidence="3" type="ORF">ANIA_06278</name>
</gene>
<feature type="region of interest" description="Disordered" evidence="2">
    <location>
        <begin position="1"/>
        <end position="124"/>
    </location>
</feature>
<feature type="coiled-coil region" evidence="1">
    <location>
        <begin position="273"/>
        <end position="300"/>
    </location>
</feature>
<feature type="compositionally biased region" description="Polar residues" evidence="2">
    <location>
        <begin position="301"/>
        <end position="320"/>
    </location>
</feature>
<feature type="region of interest" description="Disordered" evidence="2">
    <location>
        <begin position="301"/>
        <end position="330"/>
    </location>
</feature>
<dbReference type="HOGENOM" id="CLU_053549_1_0_1"/>
<dbReference type="GeneID" id="2871198"/>
<accession>C8V1G4</accession>
<dbReference type="Proteomes" id="UP000000560">
    <property type="component" value="Chromosome I"/>
</dbReference>
<dbReference type="KEGG" id="ani:ANIA_06278"/>
<keyword evidence="4" id="KW-1185">Reference proteome</keyword>
<dbReference type="RefSeq" id="XP_663882.1">
    <property type="nucleotide sequence ID" value="XM_658790.1"/>
</dbReference>
<evidence type="ECO:0000313" key="4">
    <source>
        <dbReference type="Proteomes" id="UP000000560"/>
    </source>
</evidence>
<evidence type="ECO:0000256" key="1">
    <source>
        <dbReference type="SAM" id="Coils"/>
    </source>
</evidence>
<dbReference type="PANTHER" id="PTHR39610:SF2">
    <property type="entry name" value="BZIP DOMAIN-CONTAINING PROTEIN"/>
    <property type="match status" value="1"/>
</dbReference>
<feature type="compositionally biased region" description="Low complexity" evidence="2">
    <location>
        <begin position="9"/>
        <end position="18"/>
    </location>
</feature>
<dbReference type="InParanoid" id="Q5AZK2"/>
<dbReference type="OrthoDB" id="5407781at2759"/>
<feature type="compositionally biased region" description="Polar residues" evidence="2">
    <location>
        <begin position="193"/>
        <end position="211"/>
    </location>
</feature>
<accession>Q5AZK2</accession>
<protein>
    <submittedName>
        <fullName evidence="3">Uncharacterized protein</fullName>
    </submittedName>
</protein>
<dbReference type="PANTHER" id="PTHR39610">
    <property type="entry name" value="BZIP DOMAIN-CONTAINING PROTEIN-RELATED"/>
    <property type="match status" value="1"/>
</dbReference>
<sequence>MSPDINSLPPSRSASASPRQRRTLSSLLDAVPSTGASSTSTSHNNNHFNSSTMASELPHRHHPISVSERRRSGNVNVNSSGNRLSESIGDNPSASPSDGPRSNILNFAASPVSGFGDPHHHRAPSLGELHQELEQEQEAQVVRQTASFSASLMVDNAQNRLLQIIRNQELRIQQLEQQQHPQQSAILGDATNSTEHSVSFPHTNSLSNFAGSRTSTQLPSSLSSRRPSQAHSPSLRPTDLSRDASEWVAVPGDGLGRRGSLSREESSFFQAEAASLARENQMLRQRIRELERQLSGQSANIMTSSRMSGNASVRESQAASAESDDIPVEDKMMTRYTPHRSLFHSPSFLRKPEIKRPLYA</sequence>
<feature type="compositionally biased region" description="Polar residues" evidence="2">
    <location>
        <begin position="84"/>
        <end position="96"/>
    </location>
</feature>
<dbReference type="eggNOG" id="ENOG502S92C">
    <property type="taxonomic scope" value="Eukaryota"/>
</dbReference>